<gene>
    <name evidence="1" type="ORF">LEP1GSC083_2363</name>
</gene>
<dbReference type="AlphaFoldDB" id="M6K601"/>
<dbReference type="Proteomes" id="UP000012137">
    <property type="component" value="Unassembled WGS sequence"/>
</dbReference>
<evidence type="ECO:0000313" key="2">
    <source>
        <dbReference type="Proteomes" id="UP000012137"/>
    </source>
</evidence>
<sequence>MFKVCLSFWKFSLSVKSGFAVVPTDSASFCDLSFFYKFFLSIIPFLYEFPHQNLSVKFKLVVVPTFYFLRKNQIL</sequence>
<protein>
    <submittedName>
        <fullName evidence="1">Uncharacterized protein</fullName>
    </submittedName>
</protein>
<accession>M6K601</accession>
<name>M6K601_LEPIR</name>
<comment type="caution">
    <text evidence="1">The sequence shown here is derived from an EMBL/GenBank/DDBJ whole genome shotgun (WGS) entry which is preliminary data.</text>
</comment>
<proteinExistence type="predicted"/>
<dbReference type="EMBL" id="AHMZ02000110">
    <property type="protein sequence ID" value="EMN29574.1"/>
    <property type="molecule type" value="Genomic_DNA"/>
</dbReference>
<evidence type="ECO:0000313" key="1">
    <source>
        <dbReference type="EMBL" id="EMN29574.1"/>
    </source>
</evidence>
<organism evidence="1 2">
    <name type="scientific">Leptospira interrogans serovar Pyrogenes str. L0374</name>
    <dbReference type="NCBI Taxonomy" id="1049928"/>
    <lineage>
        <taxon>Bacteria</taxon>
        <taxon>Pseudomonadati</taxon>
        <taxon>Spirochaetota</taxon>
        <taxon>Spirochaetia</taxon>
        <taxon>Leptospirales</taxon>
        <taxon>Leptospiraceae</taxon>
        <taxon>Leptospira</taxon>
    </lineage>
</organism>
<reference evidence="1 2" key="1">
    <citation type="submission" date="2013-01" db="EMBL/GenBank/DDBJ databases">
        <authorList>
            <person name="Harkins D.M."/>
            <person name="Durkin A.S."/>
            <person name="Brinkac L.M."/>
            <person name="Haft D.H."/>
            <person name="Selengut J.D."/>
            <person name="Sanka R."/>
            <person name="DePew J."/>
            <person name="Purushe J."/>
            <person name="Peacock S.J."/>
            <person name="Thaipadungpanit J."/>
            <person name="Wuthiekanun V.W."/>
            <person name="Day N.P."/>
            <person name="Vinetz J.M."/>
            <person name="Sutton G.G."/>
            <person name="Nierman W.C."/>
            <person name="Fouts D.E."/>
        </authorList>
    </citation>
    <scope>NUCLEOTIDE SEQUENCE [LARGE SCALE GENOMIC DNA]</scope>
    <source>
        <strain evidence="1 2">L0374</strain>
    </source>
</reference>